<dbReference type="Gene3D" id="2.60.40.790">
    <property type="match status" value="2"/>
</dbReference>
<dbReference type="AlphaFoldDB" id="A0A816C841"/>
<feature type="compositionally biased region" description="Low complexity" evidence="3">
    <location>
        <begin position="251"/>
        <end position="263"/>
    </location>
</feature>
<dbReference type="GO" id="GO:0005634">
    <property type="term" value="C:nucleus"/>
    <property type="evidence" value="ECO:0007669"/>
    <property type="project" value="TreeGrafter"/>
</dbReference>
<evidence type="ECO:0000313" key="5">
    <source>
        <dbReference type="EMBL" id="CAF1619648.1"/>
    </source>
</evidence>
<dbReference type="PANTHER" id="PTHR45640">
    <property type="entry name" value="HEAT SHOCK PROTEIN HSP-12.2-RELATED"/>
    <property type="match status" value="1"/>
</dbReference>
<dbReference type="Proteomes" id="UP000663828">
    <property type="component" value="Unassembled WGS sequence"/>
</dbReference>
<dbReference type="EMBL" id="CAJNOR010007573">
    <property type="protein sequence ID" value="CAF1619648.1"/>
    <property type="molecule type" value="Genomic_DNA"/>
</dbReference>
<evidence type="ECO:0000313" key="6">
    <source>
        <dbReference type="Proteomes" id="UP000663828"/>
    </source>
</evidence>
<dbReference type="InterPro" id="IPR008978">
    <property type="entry name" value="HSP20-like_chaperone"/>
</dbReference>
<organism evidence="5 6">
    <name type="scientific">Adineta ricciae</name>
    <name type="common">Rotifer</name>
    <dbReference type="NCBI Taxonomy" id="249248"/>
    <lineage>
        <taxon>Eukaryota</taxon>
        <taxon>Metazoa</taxon>
        <taxon>Spiralia</taxon>
        <taxon>Gnathifera</taxon>
        <taxon>Rotifera</taxon>
        <taxon>Eurotatoria</taxon>
        <taxon>Bdelloidea</taxon>
        <taxon>Adinetida</taxon>
        <taxon>Adinetidae</taxon>
        <taxon>Adineta</taxon>
    </lineage>
</organism>
<proteinExistence type="inferred from homology"/>
<keyword evidence="6" id="KW-1185">Reference proteome</keyword>
<feature type="compositionally biased region" description="Polar residues" evidence="3">
    <location>
        <begin position="224"/>
        <end position="239"/>
    </location>
</feature>
<evidence type="ECO:0000256" key="1">
    <source>
        <dbReference type="PROSITE-ProRule" id="PRU00285"/>
    </source>
</evidence>
<dbReference type="InterPro" id="IPR001436">
    <property type="entry name" value="Alpha-crystallin/sHSP_animal"/>
</dbReference>
<feature type="domain" description="SHSP" evidence="4">
    <location>
        <begin position="41"/>
        <end position="153"/>
    </location>
</feature>
<reference evidence="5" key="1">
    <citation type="submission" date="2021-02" db="EMBL/GenBank/DDBJ databases">
        <authorList>
            <person name="Nowell W R."/>
        </authorList>
    </citation>
    <scope>NUCLEOTIDE SEQUENCE</scope>
</reference>
<protein>
    <recommendedName>
        <fullName evidence="4">SHSP domain-containing protein</fullName>
    </recommendedName>
</protein>
<dbReference type="GO" id="GO:0009408">
    <property type="term" value="P:response to heat"/>
    <property type="evidence" value="ECO:0007669"/>
    <property type="project" value="TreeGrafter"/>
</dbReference>
<dbReference type="PANTHER" id="PTHR45640:SF26">
    <property type="entry name" value="RE23625P"/>
    <property type="match status" value="1"/>
</dbReference>
<evidence type="ECO:0000256" key="2">
    <source>
        <dbReference type="RuleBase" id="RU003616"/>
    </source>
</evidence>
<sequence>MAHRHNRSSMSAYQQRIDIPIQHVSNNIDAHRTEPYRLNSVYIKDTTTQWIPDSITGREIFRIKINIDGFHKNDVHVRVDGSKLYIYGERIENKSQGTSKKIIEKSYELPSDVDKSNPHISYPSSSLMQIDFPAKYSSRKLSTNRRIRSPEVEHFHENRTSALPIQRVSINSRDSNLTSTPLSTPVYKFSESTGTPTMNKAISIYKQTANKIQRRRATPIVGFQPSSHGEQQRSMTPALSSIVEEDPIKPSSSSSSSDTESSISNPLVSYFPPDFNSEAFYKSIFQPEIFTDDRHQRYIEMRLDVQNYKQDDIKVTINGNDLVVHVENTDFYRQITLPSNTDLSSLSIHHHHDKKLYITVKLLDAHSSFRYI</sequence>
<comment type="caution">
    <text evidence="5">The sequence shown here is derived from an EMBL/GenBank/DDBJ whole genome shotgun (WGS) entry which is preliminary data.</text>
</comment>
<dbReference type="SUPFAM" id="SSF49764">
    <property type="entry name" value="HSP20-like chaperones"/>
    <property type="match status" value="2"/>
</dbReference>
<evidence type="ECO:0000259" key="4">
    <source>
        <dbReference type="PROSITE" id="PS01031"/>
    </source>
</evidence>
<gene>
    <name evidence="5" type="ORF">XAT740_LOCUS50056</name>
</gene>
<dbReference type="GO" id="GO:0042026">
    <property type="term" value="P:protein refolding"/>
    <property type="evidence" value="ECO:0007669"/>
    <property type="project" value="TreeGrafter"/>
</dbReference>
<accession>A0A816C841</accession>
<dbReference type="PROSITE" id="PS01031">
    <property type="entry name" value="SHSP"/>
    <property type="match status" value="1"/>
</dbReference>
<comment type="similarity">
    <text evidence="1 2">Belongs to the small heat shock protein (HSP20) family.</text>
</comment>
<feature type="region of interest" description="Disordered" evidence="3">
    <location>
        <begin position="215"/>
        <end position="263"/>
    </location>
</feature>
<dbReference type="GO" id="GO:0051082">
    <property type="term" value="F:unfolded protein binding"/>
    <property type="evidence" value="ECO:0007669"/>
    <property type="project" value="TreeGrafter"/>
</dbReference>
<evidence type="ECO:0000256" key="3">
    <source>
        <dbReference type="SAM" id="MobiDB-lite"/>
    </source>
</evidence>
<dbReference type="Pfam" id="PF00011">
    <property type="entry name" value="HSP20"/>
    <property type="match status" value="1"/>
</dbReference>
<dbReference type="GO" id="GO:0005737">
    <property type="term" value="C:cytoplasm"/>
    <property type="evidence" value="ECO:0007669"/>
    <property type="project" value="TreeGrafter"/>
</dbReference>
<name>A0A816C841_ADIRI</name>
<dbReference type="InterPro" id="IPR002068">
    <property type="entry name" value="A-crystallin/Hsp20_dom"/>
</dbReference>
<dbReference type="CDD" id="cd00298">
    <property type="entry name" value="ACD_sHsps_p23-like"/>
    <property type="match status" value="1"/>
</dbReference>